<evidence type="ECO:0000256" key="2">
    <source>
        <dbReference type="ARBA" id="ARBA00003532"/>
    </source>
</evidence>
<dbReference type="Proteomes" id="UP000886841">
    <property type="component" value="Unassembled WGS sequence"/>
</dbReference>
<organism evidence="9 10">
    <name type="scientific">Candidatus Egerieimonas intestinavium</name>
    <dbReference type="NCBI Taxonomy" id="2840777"/>
    <lineage>
        <taxon>Bacteria</taxon>
        <taxon>Bacillati</taxon>
        <taxon>Bacillota</taxon>
        <taxon>Clostridia</taxon>
        <taxon>Lachnospirales</taxon>
        <taxon>Lachnospiraceae</taxon>
        <taxon>Lachnospiraceae incertae sedis</taxon>
        <taxon>Candidatus Egerieimonas</taxon>
    </lineage>
</organism>
<accession>A0A9D1JFX2</accession>
<dbReference type="Gene3D" id="3.30.70.20">
    <property type="match status" value="2"/>
</dbReference>
<keyword evidence="7" id="KW-0411">Iron-sulfur</keyword>
<dbReference type="PROSITE" id="PS00198">
    <property type="entry name" value="4FE4S_FER_1"/>
    <property type="match status" value="1"/>
</dbReference>
<reference evidence="9" key="2">
    <citation type="journal article" date="2021" name="PeerJ">
        <title>Extensive microbial diversity within the chicken gut microbiome revealed by metagenomics and culture.</title>
        <authorList>
            <person name="Gilroy R."/>
            <person name="Ravi A."/>
            <person name="Getino M."/>
            <person name="Pursley I."/>
            <person name="Horton D.L."/>
            <person name="Alikhan N.F."/>
            <person name="Baker D."/>
            <person name="Gharbi K."/>
            <person name="Hall N."/>
            <person name="Watson M."/>
            <person name="Adriaenssens E.M."/>
            <person name="Foster-Nyarko E."/>
            <person name="Jarju S."/>
            <person name="Secka A."/>
            <person name="Antonio M."/>
            <person name="Oren A."/>
            <person name="Chaudhuri R.R."/>
            <person name="La Ragione R."/>
            <person name="Hildebrand F."/>
            <person name="Pallen M.J."/>
        </authorList>
    </citation>
    <scope>NUCLEOTIDE SEQUENCE</scope>
    <source>
        <strain evidence="9">ChiSxjej1B13-7041</strain>
    </source>
</reference>
<dbReference type="AlphaFoldDB" id="A0A9D1JFX2"/>
<dbReference type="Pfam" id="PF12838">
    <property type="entry name" value="Fer4_7"/>
    <property type="match status" value="1"/>
</dbReference>
<dbReference type="SUPFAM" id="SSF46548">
    <property type="entry name" value="alpha-helical ferredoxin"/>
    <property type="match status" value="1"/>
</dbReference>
<sequence length="433" mass="48882">MGHITSKNAYKSLEERINWFTQGAPASETFYKILQVLYTEKEARVVSMLPVRPFTIKRAARIWNTSEAKAEKVLDHLCEKALLVDSEHNGVRKFVMPPPMAGFIEFALMRTRGDIDQKYLGELYYQYMNVEEDFVKDLFYATETKLGRVYVQEPVLTNAQMNHILDYERASHIVDESEYIGLGLCYCRHKAYHAGHPCEIDAPWDVCLTFGNVARSLAQHGQHARLISKEEAMDVLQRSYDANLVQIGENVRENPAFICNCCGCCCEALQAARRFAPVQPVETTNYIPEVKSHTCVGCGKCAKVCPVHAITIMEDPATHKKQAVVNKDLCLGCGVCARNCPTKAIHLEKRPVQIITPVNSTHRFVLQAIEKGTLQNLLFDNQAFASHRAMAQIFGSILKLPPVKQALASKQFKSIYLDKLLSSQVNKQRKQNN</sequence>
<evidence type="ECO:0000313" key="10">
    <source>
        <dbReference type="Proteomes" id="UP000886841"/>
    </source>
</evidence>
<keyword evidence="5" id="KW-0479">Metal-binding</keyword>
<dbReference type="EMBL" id="DVHU01000062">
    <property type="protein sequence ID" value="HIR93190.1"/>
    <property type="molecule type" value="Genomic_DNA"/>
</dbReference>
<keyword evidence="4" id="KW-0004">4Fe-4S</keyword>
<evidence type="ECO:0000256" key="7">
    <source>
        <dbReference type="ARBA" id="ARBA00023014"/>
    </source>
</evidence>
<feature type="domain" description="4Fe-4S ferredoxin-type" evidence="8">
    <location>
        <begin position="286"/>
        <end position="315"/>
    </location>
</feature>
<protein>
    <recommendedName>
        <fullName evidence="3">Ferredoxin</fullName>
    </recommendedName>
</protein>
<evidence type="ECO:0000256" key="5">
    <source>
        <dbReference type="ARBA" id="ARBA00022723"/>
    </source>
</evidence>
<name>A0A9D1JFX2_9FIRM</name>
<comment type="cofactor">
    <cofactor evidence="1">
        <name>[4Fe-4S] cluster</name>
        <dbReference type="ChEBI" id="CHEBI:49883"/>
    </cofactor>
</comment>
<dbReference type="InterPro" id="IPR050157">
    <property type="entry name" value="PSI_iron-sulfur_center"/>
</dbReference>
<dbReference type="PROSITE" id="PS51379">
    <property type="entry name" value="4FE4S_FER_2"/>
    <property type="match status" value="2"/>
</dbReference>
<dbReference type="SUPFAM" id="SSF54862">
    <property type="entry name" value="4Fe-4S ferredoxins"/>
    <property type="match status" value="1"/>
</dbReference>
<dbReference type="CDD" id="cd10549">
    <property type="entry name" value="MtMvhB_like"/>
    <property type="match status" value="1"/>
</dbReference>
<comment type="caution">
    <text evidence="9">The sequence shown here is derived from an EMBL/GenBank/DDBJ whole genome shotgun (WGS) entry which is preliminary data.</text>
</comment>
<evidence type="ECO:0000256" key="4">
    <source>
        <dbReference type="ARBA" id="ARBA00022485"/>
    </source>
</evidence>
<evidence type="ECO:0000259" key="8">
    <source>
        <dbReference type="PROSITE" id="PS51379"/>
    </source>
</evidence>
<dbReference type="GO" id="GO:0051539">
    <property type="term" value="F:4 iron, 4 sulfur cluster binding"/>
    <property type="evidence" value="ECO:0007669"/>
    <property type="project" value="UniProtKB-KW"/>
</dbReference>
<dbReference type="InterPro" id="IPR013283">
    <property type="entry name" value="RLI1"/>
</dbReference>
<evidence type="ECO:0000313" key="9">
    <source>
        <dbReference type="EMBL" id="HIR93190.1"/>
    </source>
</evidence>
<gene>
    <name evidence="9" type="ORF">IAB98_07220</name>
</gene>
<dbReference type="InterPro" id="IPR017896">
    <property type="entry name" value="4Fe4S_Fe-S-bd"/>
</dbReference>
<keyword evidence="6" id="KW-0408">Iron</keyword>
<dbReference type="GO" id="GO:0046872">
    <property type="term" value="F:metal ion binding"/>
    <property type="evidence" value="ECO:0007669"/>
    <property type="project" value="UniProtKB-KW"/>
</dbReference>
<dbReference type="PRINTS" id="PR01868">
    <property type="entry name" value="ABCEFAMILY"/>
</dbReference>
<comment type="function">
    <text evidence="2">Ferredoxins are iron-sulfur proteins that transfer electrons in a wide variety of metabolic reactions.</text>
</comment>
<dbReference type="PANTHER" id="PTHR24960">
    <property type="entry name" value="PHOTOSYSTEM I IRON-SULFUR CENTER-RELATED"/>
    <property type="match status" value="1"/>
</dbReference>
<dbReference type="PANTHER" id="PTHR24960:SF79">
    <property type="entry name" value="PHOTOSYSTEM I IRON-SULFUR CENTER"/>
    <property type="match status" value="1"/>
</dbReference>
<proteinExistence type="predicted"/>
<evidence type="ECO:0000256" key="6">
    <source>
        <dbReference type="ARBA" id="ARBA00023004"/>
    </source>
</evidence>
<evidence type="ECO:0000256" key="3">
    <source>
        <dbReference type="ARBA" id="ARBA00013529"/>
    </source>
</evidence>
<dbReference type="InterPro" id="IPR017900">
    <property type="entry name" value="4Fe4S_Fe_S_CS"/>
</dbReference>
<evidence type="ECO:0000256" key="1">
    <source>
        <dbReference type="ARBA" id="ARBA00001966"/>
    </source>
</evidence>
<reference evidence="9" key="1">
    <citation type="submission" date="2020-10" db="EMBL/GenBank/DDBJ databases">
        <authorList>
            <person name="Gilroy R."/>
        </authorList>
    </citation>
    <scope>NUCLEOTIDE SEQUENCE</scope>
    <source>
        <strain evidence="9">ChiSxjej1B13-7041</strain>
    </source>
</reference>
<feature type="domain" description="4Fe-4S ferredoxin-type" evidence="8">
    <location>
        <begin position="321"/>
        <end position="350"/>
    </location>
</feature>